<dbReference type="Pfam" id="PF19489">
    <property type="entry name" value="SLT_4"/>
    <property type="match status" value="1"/>
</dbReference>
<feature type="signal peptide" evidence="1">
    <location>
        <begin position="1"/>
        <end position="25"/>
    </location>
</feature>
<keyword evidence="1" id="KW-0732">Signal</keyword>
<dbReference type="RefSeq" id="WP_338550101.1">
    <property type="nucleotide sequence ID" value="NZ_CP146069.1"/>
</dbReference>
<sequence>MKRSLQSLMLLVSLGILVSCGSRSSGPPPRNLDNACTIVAQKPQYLRAFRAAERRWGVPVHVQMATIYQESKFVSDARTPFQWSLGVIPMGRQSSAFGYSQALDGTWEEYQKETRSFGARRDDIRDAADFMGWYMSQSNQRLGIGLADTRNQYLAYHEGRTGFKRGSYNGKPWLLRIADDVAVRSQTYRAQLNSCGA</sequence>
<evidence type="ECO:0000313" key="3">
    <source>
        <dbReference type="EMBL" id="WWR47273.1"/>
    </source>
</evidence>
<dbReference type="InterPro" id="IPR023346">
    <property type="entry name" value="Lysozyme-like_dom_sf"/>
</dbReference>
<dbReference type="SUPFAM" id="SSF53955">
    <property type="entry name" value="Lysozyme-like"/>
    <property type="match status" value="1"/>
</dbReference>
<reference evidence="3 4" key="1">
    <citation type="submission" date="2023-10" db="EMBL/GenBank/DDBJ databases">
        <title>Roseovarius strain S88 nov., isolated from a marine algae.</title>
        <authorList>
            <person name="Lee M.W."/>
            <person name="Lee J.K."/>
            <person name="Kim J.M."/>
            <person name="Choi D.G."/>
            <person name="Baek J.H."/>
            <person name="Bayburt H."/>
            <person name="Jung J.J."/>
            <person name="Han D.M."/>
            <person name="Jeon C.O."/>
        </authorList>
    </citation>
    <scope>NUCLEOTIDE SEQUENCE [LARGE SCALE GENOMIC DNA]</scope>
    <source>
        <strain evidence="3 4">S88</strain>
    </source>
</reference>
<dbReference type="CDD" id="cd00442">
    <property type="entry name" value="Lyz-like"/>
    <property type="match status" value="1"/>
</dbReference>
<dbReference type="EMBL" id="CP146069">
    <property type="protein sequence ID" value="WWR47273.1"/>
    <property type="molecule type" value="Genomic_DNA"/>
</dbReference>
<dbReference type="Proteomes" id="UP001364156">
    <property type="component" value="Chromosome"/>
</dbReference>
<dbReference type="InterPro" id="IPR045795">
    <property type="entry name" value="SLT_4"/>
</dbReference>
<name>A0ABZ2HJ64_9RHOB</name>
<feature type="domain" description="Transglycosylase SLT" evidence="2">
    <location>
        <begin position="9"/>
        <end position="195"/>
    </location>
</feature>
<keyword evidence="4" id="KW-1185">Reference proteome</keyword>
<gene>
    <name evidence="3" type="ORF">RZ517_03555</name>
</gene>
<accession>A0ABZ2HJ64</accession>
<evidence type="ECO:0000259" key="2">
    <source>
        <dbReference type="Pfam" id="PF19489"/>
    </source>
</evidence>
<organism evidence="3 4">
    <name type="scientific">Roseovarius phycicola</name>
    <dbReference type="NCBI Taxonomy" id="3080976"/>
    <lineage>
        <taxon>Bacteria</taxon>
        <taxon>Pseudomonadati</taxon>
        <taxon>Pseudomonadota</taxon>
        <taxon>Alphaproteobacteria</taxon>
        <taxon>Rhodobacterales</taxon>
        <taxon>Roseobacteraceae</taxon>
        <taxon>Roseovarius</taxon>
    </lineage>
</organism>
<evidence type="ECO:0000313" key="4">
    <source>
        <dbReference type="Proteomes" id="UP001364156"/>
    </source>
</evidence>
<dbReference type="PROSITE" id="PS51257">
    <property type="entry name" value="PROKAR_LIPOPROTEIN"/>
    <property type="match status" value="1"/>
</dbReference>
<proteinExistence type="predicted"/>
<evidence type="ECO:0000256" key="1">
    <source>
        <dbReference type="SAM" id="SignalP"/>
    </source>
</evidence>
<protein>
    <submittedName>
        <fullName evidence="3">Lytic transglycosylase</fullName>
    </submittedName>
</protein>
<feature type="chain" id="PRO_5046685139" evidence="1">
    <location>
        <begin position="26"/>
        <end position="197"/>
    </location>
</feature>
<dbReference type="Gene3D" id="1.10.530.10">
    <property type="match status" value="1"/>
</dbReference>